<name>Q8DLV4_THEVB</name>
<dbReference type="KEGG" id="tel:tlr0372"/>
<feature type="compositionally biased region" description="Low complexity" evidence="1">
    <location>
        <begin position="163"/>
        <end position="195"/>
    </location>
</feature>
<feature type="compositionally biased region" description="Low complexity" evidence="1">
    <location>
        <begin position="214"/>
        <end position="307"/>
    </location>
</feature>
<dbReference type="RefSeq" id="WP_011056227.1">
    <property type="nucleotide sequence ID" value="NC_004113.1"/>
</dbReference>
<dbReference type="Pfam" id="PF07444">
    <property type="entry name" value="Ycf66_N"/>
    <property type="match status" value="1"/>
</dbReference>
<gene>
    <name evidence="3" type="ordered locus">tlr0372</name>
</gene>
<evidence type="ECO:0000313" key="4">
    <source>
        <dbReference type="Proteomes" id="UP000000440"/>
    </source>
</evidence>
<keyword evidence="2" id="KW-0472">Membrane</keyword>
<feature type="region of interest" description="Disordered" evidence="1">
    <location>
        <begin position="126"/>
        <end position="363"/>
    </location>
</feature>
<keyword evidence="2" id="KW-1133">Transmembrane helix</keyword>
<dbReference type="AlphaFoldDB" id="Q8DLV4"/>
<evidence type="ECO:0000313" key="3">
    <source>
        <dbReference type="EMBL" id="BAC07924.1"/>
    </source>
</evidence>
<protein>
    <submittedName>
        <fullName evidence="3">Tlr0372 protein</fullName>
    </submittedName>
</protein>
<dbReference type="STRING" id="197221.gene:10746958"/>
<keyword evidence="2" id="KW-0812">Transmembrane</keyword>
<dbReference type="eggNOG" id="COG0508">
    <property type="taxonomic scope" value="Bacteria"/>
</dbReference>
<keyword evidence="4" id="KW-1185">Reference proteome</keyword>
<dbReference type="EMBL" id="BA000039">
    <property type="protein sequence ID" value="BAC07924.1"/>
    <property type="molecule type" value="Genomic_DNA"/>
</dbReference>
<feature type="transmembrane region" description="Helical" evidence="2">
    <location>
        <begin position="31"/>
        <end position="49"/>
    </location>
</feature>
<organism evidence="3 4">
    <name type="scientific">Thermosynechococcus vestitus (strain NIES-2133 / IAM M-273 / BP-1)</name>
    <dbReference type="NCBI Taxonomy" id="197221"/>
    <lineage>
        <taxon>Bacteria</taxon>
        <taxon>Bacillati</taxon>
        <taxon>Cyanobacteriota</taxon>
        <taxon>Cyanophyceae</taxon>
        <taxon>Acaryochloridales</taxon>
        <taxon>Thermosynechococcaceae</taxon>
        <taxon>Thermosynechococcus</taxon>
    </lineage>
</organism>
<accession>Q8DLV4</accession>
<sequence length="363" mass="38042">MLTNLLAWSMAIASLGLYLLGFFLPELYRRFDLVASGAGLFFALTLWIYGDRIGGGLLLGTTAAVALILWFGGQTLSYRWQLTHPGDRTDTQKAQALWQRVKSLLPEAALAKVSELLKGLVSPVASRFQKQPDRPQPAVDIPPPPMDTGNIKEDLWTASTPSPVAEQPTPATEEAAAVPAESAEPEPTASPTADTPADHEGGAEMTAPEESNVETLQPPTATTPEEPEPGTVTASEEASEEAVTPSEAPAAPETGVEAPEATVTATAPAEPASPETVVNAPEPTATPEPGAEPLLASEPAPAAQPAETMPPVPESRTSAADLLGEIPENSDVEDEAMAAEITIENPEPVPPQDSDWPPPEARL</sequence>
<feature type="compositionally biased region" description="Pro residues" evidence="1">
    <location>
        <begin position="347"/>
        <end position="363"/>
    </location>
</feature>
<proteinExistence type="predicted"/>
<evidence type="ECO:0000256" key="1">
    <source>
        <dbReference type="SAM" id="MobiDB-lite"/>
    </source>
</evidence>
<dbReference type="Proteomes" id="UP000000440">
    <property type="component" value="Chromosome"/>
</dbReference>
<dbReference type="EnsemblBacteria" id="BAC07924">
    <property type="protein sequence ID" value="BAC07924"/>
    <property type="gene ID" value="BAC07924"/>
</dbReference>
<dbReference type="InterPro" id="IPR010004">
    <property type="entry name" value="Uncharacterised_Ycf66"/>
</dbReference>
<feature type="compositionally biased region" description="Acidic residues" evidence="1">
    <location>
        <begin position="328"/>
        <end position="337"/>
    </location>
</feature>
<reference evidence="3 4" key="1">
    <citation type="journal article" date="2002" name="DNA Res.">
        <title>Complete genome structure of the thermophilic cyanobacterium Thermosynechococcus elongatus BP-1.</title>
        <authorList>
            <person name="Nakamura Y."/>
            <person name="Kaneko T."/>
            <person name="Sato S."/>
            <person name="Ikeuchi M."/>
            <person name="Katoh H."/>
            <person name="Sasamoto S."/>
            <person name="Watanabe A."/>
            <person name="Iriguchi M."/>
            <person name="Kawashima K."/>
            <person name="Kimura T."/>
            <person name="Kishida Y."/>
            <person name="Kiyokawa C."/>
            <person name="Kohara M."/>
            <person name="Matsumoto M."/>
            <person name="Matsuno A."/>
            <person name="Nakazaki N."/>
            <person name="Shimpo S."/>
            <person name="Sugimoto M."/>
            <person name="Takeuchi C."/>
            <person name="Yamada M."/>
            <person name="Tabata S."/>
        </authorList>
    </citation>
    <scope>NUCLEOTIDE SEQUENCE [LARGE SCALE GENOMIC DNA]</scope>
    <source>
        <strain evidence="4">IAM M-273 / NIES-2133 / BP-1</strain>
    </source>
</reference>
<feature type="transmembrane region" description="Helical" evidence="2">
    <location>
        <begin position="55"/>
        <end position="72"/>
    </location>
</feature>
<evidence type="ECO:0000256" key="2">
    <source>
        <dbReference type="SAM" id="Phobius"/>
    </source>
</evidence>
<feature type="transmembrane region" description="Helical" evidence="2">
    <location>
        <begin position="6"/>
        <end position="24"/>
    </location>
</feature>